<dbReference type="InParanoid" id="K0YLP9"/>
<dbReference type="AlphaFoldDB" id="K0YLP9"/>
<dbReference type="RefSeq" id="WP_009138731.1">
    <property type="nucleotide sequence ID" value="NZ_JH815198.1"/>
</dbReference>
<keyword evidence="3" id="KW-1185">Reference proteome</keyword>
<feature type="transmembrane region" description="Helical" evidence="1">
    <location>
        <begin position="38"/>
        <end position="58"/>
    </location>
</feature>
<evidence type="ECO:0008006" key="4">
    <source>
        <dbReference type="Google" id="ProtNLM"/>
    </source>
</evidence>
<dbReference type="InterPro" id="IPR021299">
    <property type="entry name" value="DUF2871"/>
</dbReference>
<dbReference type="PATRIC" id="fig|742818.3.peg.549"/>
<keyword evidence="1" id="KW-0472">Membrane</keyword>
<sequence length="136" mass="14547">MKKYINCAIVYAILALAGGVFFREFTKINGFDGTTTLAFIHPHYLALGMLFFVVLVMLDKLFGIQGRLGKVLVAYHAGLNVSVVMLLVRGVFQVLGTALPNGADAAISGIAGLGHIILGVSLVLVLFKVKKAVQEQ</sequence>
<name>K0YLP9_9ACTN</name>
<evidence type="ECO:0000313" key="2">
    <source>
        <dbReference type="EMBL" id="EJZ84193.1"/>
    </source>
</evidence>
<feature type="transmembrane region" description="Helical" evidence="1">
    <location>
        <begin position="79"/>
        <end position="99"/>
    </location>
</feature>
<keyword evidence="1" id="KW-0812">Transmembrane</keyword>
<reference evidence="2 3" key="1">
    <citation type="submission" date="2012-08" db="EMBL/GenBank/DDBJ databases">
        <title>The Genome Sequence of Slackia piriformis YIT 12062.</title>
        <authorList>
            <consortium name="The Broad Institute Genome Sequencing Platform"/>
            <person name="Earl A."/>
            <person name="Ward D."/>
            <person name="Feldgarden M."/>
            <person name="Gevers D."/>
            <person name="Morotomi M."/>
            <person name="Walker B."/>
            <person name="Young S.K."/>
            <person name="Zeng Q."/>
            <person name="Gargeya S."/>
            <person name="Fitzgerald M."/>
            <person name="Haas B."/>
            <person name="Abouelleil A."/>
            <person name="Alvarado L."/>
            <person name="Arachchi H.M."/>
            <person name="Berlin A.M."/>
            <person name="Chapman S.B."/>
            <person name="Goldberg J."/>
            <person name="Griggs A."/>
            <person name="Gujja S."/>
            <person name="Hansen M."/>
            <person name="Howarth C."/>
            <person name="Imamovic A."/>
            <person name="Larimer J."/>
            <person name="McCowen C."/>
            <person name="Montmayeur A."/>
            <person name="Murphy C."/>
            <person name="Neiman D."/>
            <person name="Pearson M."/>
            <person name="Priest M."/>
            <person name="Roberts A."/>
            <person name="Saif S."/>
            <person name="Shea T."/>
            <person name="Sisk P."/>
            <person name="Sykes S."/>
            <person name="Wortman J."/>
            <person name="Nusbaum C."/>
            <person name="Birren B."/>
        </authorList>
    </citation>
    <scope>NUCLEOTIDE SEQUENCE [LARGE SCALE GENOMIC DNA]</scope>
    <source>
        <strain evidence="2 3">YIT 12062</strain>
    </source>
</reference>
<dbReference type="HOGENOM" id="CLU_124870_0_0_11"/>
<accession>K0YLP9</accession>
<organism evidence="2 3">
    <name type="scientific">Slackia piriformis YIT 12062</name>
    <dbReference type="NCBI Taxonomy" id="742818"/>
    <lineage>
        <taxon>Bacteria</taxon>
        <taxon>Bacillati</taxon>
        <taxon>Actinomycetota</taxon>
        <taxon>Coriobacteriia</taxon>
        <taxon>Eggerthellales</taxon>
        <taxon>Eggerthellaceae</taxon>
        <taxon>Slackia</taxon>
    </lineage>
</organism>
<dbReference type="Pfam" id="PF11070">
    <property type="entry name" value="DUF2871"/>
    <property type="match status" value="1"/>
</dbReference>
<dbReference type="OrthoDB" id="1644899at2"/>
<evidence type="ECO:0000256" key="1">
    <source>
        <dbReference type="SAM" id="Phobius"/>
    </source>
</evidence>
<comment type="caution">
    <text evidence="2">The sequence shown here is derived from an EMBL/GenBank/DDBJ whole genome shotgun (WGS) entry which is preliminary data.</text>
</comment>
<protein>
    <recommendedName>
        <fullName evidence="4">DUF2871 domain-containing protein</fullName>
    </recommendedName>
</protein>
<feature type="transmembrane region" description="Helical" evidence="1">
    <location>
        <begin position="105"/>
        <end position="127"/>
    </location>
</feature>
<dbReference type="Proteomes" id="UP000006069">
    <property type="component" value="Unassembled WGS sequence"/>
</dbReference>
<dbReference type="eggNOG" id="ENOG5032RUD">
    <property type="taxonomic scope" value="Bacteria"/>
</dbReference>
<proteinExistence type="predicted"/>
<keyword evidence="1" id="KW-1133">Transmembrane helix</keyword>
<dbReference type="EMBL" id="ADMD01000002">
    <property type="protein sequence ID" value="EJZ84193.1"/>
    <property type="molecule type" value="Genomic_DNA"/>
</dbReference>
<evidence type="ECO:0000313" key="3">
    <source>
        <dbReference type="Proteomes" id="UP000006069"/>
    </source>
</evidence>
<gene>
    <name evidence="2" type="ORF">HMPREF9451_00502</name>
</gene>